<dbReference type="PANTHER" id="PTHR12831:SF0">
    <property type="entry name" value="GENERAL TRANSCRIPTION FACTOR IIH SUBUNIT 3"/>
    <property type="match status" value="1"/>
</dbReference>
<keyword evidence="8 11" id="KW-0804">Transcription</keyword>
<evidence type="ECO:0000256" key="4">
    <source>
        <dbReference type="ARBA" id="ARBA00022763"/>
    </source>
</evidence>
<comment type="subcellular location">
    <subcellularLocation>
        <location evidence="1 11">Nucleus</location>
    </subcellularLocation>
</comment>
<evidence type="ECO:0000256" key="10">
    <source>
        <dbReference type="ARBA" id="ARBA00023242"/>
    </source>
</evidence>
<keyword evidence="3 11" id="KW-0479">Metal-binding</keyword>
<feature type="compositionally biased region" description="Polar residues" evidence="12">
    <location>
        <begin position="105"/>
        <end position="114"/>
    </location>
</feature>
<keyword evidence="13" id="KW-1185">Reference proteome</keyword>
<evidence type="ECO:0000256" key="7">
    <source>
        <dbReference type="ARBA" id="ARBA00023015"/>
    </source>
</evidence>
<comment type="function">
    <text evidence="11">Component of the general transcription and DNA repair factor IIH (TFIIH) core complex, which is involved in general and transcription-coupled nucleotide excision repair (NER) of damaged DNA and, when complexed to CAK, in RNA transcription by RNA polymerase II. In NER, TFIIH acts by opening DNA around the lesion to allow the excision of the damaged oligonucleotide and its replacement by a new DNA fragment. In transcription, TFIIH has an essential role in transcription initiation. When the pre-initiation complex (PIC) has been established, TFIIH is required for promoter opening and promoter escape. Phosphorylation of the C-terminal tail (CTD) of the largest subunit of RNA polymerase II by the kinase module CAK controls the initiation of transcription.</text>
</comment>
<evidence type="ECO:0000313" key="13">
    <source>
        <dbReference type="Proteomes" id="UP000695022"/>
    </source>
</evidence>
<evidence type="ECO:0000256" key="5">
    <source>
        <dbReference type="ARBA" id="ARBA00022771"/>
    </source>
</evidence>
<keyword evidence="7 11" id="KW-0805">Transcription regulation</keyword>
<evidence type="ECO:0000256" key="12">
    <source>
        <dbReference type="SAM" id="MobiDB-lite"/>
    </source>
</evidence>
<evidence type="ECO:0000256" key="2">
    <source>
        <dbReference type="ARBA" id="ARBA00005273"/>
    </source>
</evidence>
<keyword evidence="4 11" id="KW-0227">DNA damage</keyword>
<evidence type="ECO:0000256" key="9">
    <source>
        <dbReference type="ARBA" id="ARBA00023204"/>
    </source>
</evidence>
<evidence type="ECO:0000256" key="3">
    <source>
        <dbReference type="ARBA" id="ARBA00022723"/>
    </source>
</evidence>
<reference evidence="14" key="1">
    <citation type="submission" date="2025-08" db="UniProtKB">
        <authorList>
            <consortium name="RefSeq"/>
        </authorList>
    </citation>
    <scope>IDENTIFICATION</scope>
</reference>
<accession>A0ABM1EZM9</accession>
<dbReference type="InterPro" id="IPR004600">
    <property type="entry name" value="TFIIH_Tfb4/GTF2H3"/>
</dbReference>
<evidence type="ECO:0000313" key="14">
    <source>
        <dbReference type="RefSeq" id="XP_014677650.1"/>
    </source>
</evidence>
<feature type="region of interest" description="Disordered" evidence="12">
    <location>
        <begin position="99"/>
        <end position="125"/>
    </location>
</feature>
<dbReference type="PANTHER" id="PTHR12831">
    <property type="entry name" value="TRANSCRIPTION INITIATION FACTOR IIH TFIIH , POLYPEPTIDE 3-RELATED"/>
    <property type="match status" value="1"/>
</dbReference>
<gene>
    <name evidence="14" type="primary">LOC106817497</name>
</gene>
<evidence type="ECO:0000256" key="1">
    <source>
        <dbReference type="ARBA" id="ARBA00004123"/>
    </source>
</evidence>
<evidence type="ECO:0000256" key="8">
    <source>
        <dbReference type="ARBA" id="ARBA00023163"/>
    </source>
</evidence>
<keyword evidence="10 11" id="KW-0539">Nucleus</keyword>
<sequence>MAAEEGGCLLVVIVDTNPVWWGENCMQTESGVDENQLHKCLDSIMVFCNSHLMLNSENKLAVLASHTDQSKFLYPKAESATAAAPPSVEPREDVISMATGEESNDSMFSRTNGPGSCGEGKQTSSDGRHELLAQLDDSLIDQLKEMILNDSSQDNILRAETMLAGALALALCYIHRMMKEHTKQGLKSRILVIKAGEDSASQYLPFMNAVFTAQKLNVPIDACLLGKDSGLLQQGSDITGGIYLQIPNPMGLLQYLLWVFLPDADTREKLVLPPRVQVDYRAACFCHRNLIDIGYVCSVCLSIFCHFSPICSTCQTTFKIMGRPGKAKKRKLLPK</sequence>
<dbReference type="Pfam" id="PF03850">
    <property type="entry name" value="Tfb4"/>
    <property type="match status" value="1"/>
</dbReference>
<organism evidence="13 14">
    <name type="scientific">Priapulus caudatus</name>
    <name type="common">Priapulid worm</name>
    <dbReference type="NCBI Taxonomy" id="37621"/>
    <lineage>
        <taxon>Eukaryota</taxon>
        <taxon>Metazoa</taxon>
        <taxon>Ecdysozoa</taxon>
        <taxon>Scalidophora</taxon>
        <taxon>Priapulida</taxon>
        <taxon>Priapulimorpha</taxon>
        <taxon>Priapulimorphida</taxon>
        <taxon>Priapulidae</taxon>
        <taxon>Priapulus</taxon>
    </lineage>
</organism>
<dbReference type="Proteomes" id="UP000695022">
    <property type="component" value="Unplaced"/>
</dbReference>
<name>A0ABM1EZM9_PRICU</name>
<keyword evidence="9 11" id="KW-0234">DNA repair</keyword>
<proteinExistence type="inferred from homology"/>
<comment type="subunit">
    <text evidence="11">Part of a TFIID-containing RNA polymerase II pre-initiation complex that is composed of TBP and at least GTF2A1, GTF2A2, GTF2E1, GTF2E2, GTF2F1, GTF2H2, GTF2H3, GTF2H4, GTF2H5, GTF2B, TCEA1, ERCC2, ERCC3, TAF1, TAF2, TAF3, TAF4, TAF5, TAF6, TAF7, TAF8, TAF9, TAF10, TAF11, TAF12 and TAF13. Component of the 7-subunit TFIIH core complex composed of XPB/ERCC3, XPD/ERCC2, GTF2H1, GTF2H2, GTF2H3, GTF2H4 and GTF2H5, which is active in NER. The core complex associates with the 3-subunit CDK-activating kinase (CAK) module composed of CCNH/cyclin H, CDK7 and MNAT1 to form the 10-subunit holoenzyme (holo-TFIIH) active in transcription. Interacts with RARA; the interaction requires prior phosphorylation of RARA on 'Ser-369' which then enhances interaction of RARA with CDK7.</text>
</comment>
<protein>
    <recommendedName>
        <fullName evidence="11">General transcription factor IIH subunit 3</fullName>
    </recommendedName>
    <alternativeName>
        <fullName evidence="11">General transcription factor IIH polypeptide 3</fullName>
    </alternativeName>
</protein>
<dbReference type="RefSeq" id="XP_014677650.1">
    <property type="nucleotide sequence ID" value="XM_014822164.1"/>
</dbReference>
<dbReference type="Gene3D" id="3.40.50.410">
    <property type="entry name" value="von Willebrand factor, type A domain"/>
    <property type="match status" value="1"/>
</dbReference>
<dbReference type="InterPro" id="IPR036465">
    <property type="entry name" value="vWFA_dom_sf"/>
</dbReference>
<keyword evidence="6 11" id="KW-0862">Zinc</keyword>
<evidence type="ECO:0000256" key="6">
    <source>
        <dbReference type="ARBA" id="ARBA00022833"/>
    </source>
</evidence>
<dbReference type="GeneID" id="106817497"/>
<keyword evidence="5 11" id="KW-0863">Zinc-finger</keyword>
<comment type="similarity">
    <text evidence="2 11">Belongs to the TFB4 family.</text>
</comment>
<evidence type="ECO:0000256" key="11">
    <source>
        <dbReference type="RuleBase" id="RU368090"/>
    </source>
</evidence>